<proteinExistence type="inferred from homology"/>
<evidence type="ECO:0000256" key="1">
    <source>
        <dbReference type="ARBA" id="ARBA00000707"/>
    </source>
</evidence>
<dbReference type="GO" id="GO:0005737">
    <property type="term" value="C:cytoplasm"/>
    <property type="evidence" value="ECO:0007669"/>
    <property type="project" value="TreeGrafter"/>
</dbReference>
<dbReference type="GO" id="GO:0006511">
    <property type="term" value="P:ubiquitin-dependent protein catabolic process"/>
    <property type="evidence" value="ECO:0007669"/>
    <property type="project" value="UniProtKB-UniRule"/>
</dbReference>
<evidence type="ECO:0000256" key="3">
    <source>
        <dbReference type="ARBA" id="ARBA00022786"/>
    </source>
</evidence>
<evidence type="ECO:0000256" key="5">
    <source>
        <dbReference type="ARBA" id="ARBA00022807"/>
    </source>
</evidence>
<keyword evidence="5 6" id="KW-0788">Thiol protease</keyword>
<dbReference type="InterPro" id="IPR038765">
    <property type="entry name" value="Papain-like_cys_pep_sf"/>
</dbReference>
<feature type="site" description="Transition state stabilizer" evidence="6">
    <location>
        <position position="125"/>
    </location>
</feature>
<evidence type="ECO:0000313" key="9">
    <source>
        <dbReference type="EMBL" id="KAK1580231.1"/>
    </source>
</evidence>
<evidence type="ECO:0000259" key="8">
    <source>
        <dbReference type="PROSITE" id="PS52048"/>
    </source>
</evidence>
<evidence type="ECO:0000256" key="6">
    <source>
        <dbReference type="PROSITE-ProRule" id="PRU01393"/>
    </source>
</evidence>
<feature type="active site" description="Nucleophile" evidence="6">
    <location>
        <position position="131"/>
    </location>
</feature>
<comment type="caution">
    <text evidence="9">The sequence shown here is derived from an EMBL/GenBank/DDBJ whole genome shotgun (WGS) entry which is preliminary data.</text>
</comment>
<evidence type="ECO:0000256" key="2">
    <source>
        <dbReference type="ARBA" id="ARBA00022670"/>
    </source>
</evidence>
<dbReference type="RefSeq" id="XP_060411288.1">
    <property type="nucleotide sequence ID" value="XM_060555315.1"/>
</dbReference>
<evidence type="ECO:0000313" key="10">
    <source>
        <dbReference type="Proteomes" id="UP001230504"/>
    </source>
</evidence>
<dbReference type="Pfam" id="PF01088">
    <property type="entry name" value="Peptidase_C12"/>
    <property type="match status" value="1"/>
</dbReference>
<evidence type="ECO:0000256" key="4">
    <source>
        <dbReference type="ARBA" id="ARBA00022801"/>
    </source>
</evidence>
<dbReference type="FunFam" id="3.40.532.10:FF:000010">
    <property type="entry name" value="Ubiquitin carboxyl-terminal hydrolase"/>
    <property type="match status" value="1"/>
</dbReference>
<keyword evidence="4 6" id="KW-0378">Hydrolase</keyword>
<comment type="catalytic activity">
    <reaction evidence="1 6 7">
        <text>Thiol-dependent hydrolysis of ester, thioester, amide, peptide and isopeptide bonds formed by the C-terminal Gly of ubiquitin (a 76-residue protein attached to proteins as an intracellular targeting signal).</text>
        <dbReference type="EC" id="3.4.19.12"/>
    </reaction>
</comment>
<dbReference type="InterPro" id="IPR001578">
    <property type="entry name" value="Peptidase_C12_UCH"/>
</dbReference>
<dbReference type="PROSITE" id="PS52048">
    <property type="entry name" value="UCH_DOMAIN"/>
    <property type="match status" value="1"/>
</dbReference>
<dbReference type="SUPFAM" id="SSF54001">
    <property type="entry name" value="Cysteine proteinases"/>
    <property type="match status" value="1"/>
</dbReference>
<accession>A0AAD8PT48</accession>
<evidence type="ECO:0000256" key="7">
    <source>
        <dbReference type="RuleBase" id="RU361215"/>
    </source>
</evidence>
<feature type="domain" description="UCH catalytic" evidence="8">
    <location>
        <begin position="52"/>
        <end position="293"/>
    </location>
</feature>
<dbReference type="CDD" id="cd09617">
    <property type="entry name" value="Peptidase_C12_UCH37_BAP1"/>
    <property type="match status" value="1"/>
</dbReference>
<dbReference type="EC" id="3.4.19.12" evidence="7"/>
<dbReference type="InterPro" id="IPR036959">
    <property type="entry name" value="Peptidase_C12_UCH_sf"/>
</dbReference>
<feature type="active site" description="Proton donor" evidence="6">
    <location>
        <position position="231"/>
    </location>
</feature>
<name>A0AAD8PT48_9PEZI</name>
<dbReference type="PRINTS" id="PR00707">
    <property type="entry name" value="UBCTHYDRLASE"/>
</dbReference>
<feature type="site" description="Important for enzyme activity" evidence="6">
    <location>
        <position position="246"/>
    </location>
</feature>
<protein>
    <recommendedName>
        <fullName evidence="7">Ubiquitin carboxyl-terminal hydrolase</fullName>
        <ecNumber evidence="7">3.4.19.12</ecNumber>
    </recommendedName>
</protein>
<dbReference type="Proteomes" id="UP001230504">
    <property type="component" value="Unassembled WGS sequence"/>
</dbReference>
<comment type="similarity">
    <text evidence="6 7">Belongs to the peptidase C12 family.</text>
</comment>
<sequence length="438" mass="49552">MCDSRRNPKRKATEIAAAATTTGAAQGARDYQMLLHEALAPITKDELQEWEGWCEVESEPAFFNAMLRELGVKDVKVQEVFSVDENYVATLPQPIYGFIFLYQYFPENYENDEVVDSRDLWFANQTTDNACATVAMTNILMNCKDVDLGTNLQEFKDSTSNVCTPLRGHALASNVFIRSVHNSFTRRMDHLNADLFLETEAADSKKMSRRGPAKKTKKTKKHKMDSESGYHFIAYIPANGSVWELDGLKTRPVCLGPLEDDVHWANLVCPEIQARMRQFEESALSFNLLALCKSPLTIISENLARTIHAFELLNSRTNRLGGWQSLVAGNEQPLRGDETERLAGFGIDSSDLVKAEVDPEFKKKVTNPSMEAMELFELYSDLVTQQKSLMGEYNTEIAFMREDDDRVQGRQKDHSPAINRWVQRLAEHGVLADWATDS</sequence>
<gene>
    <name evidence="9" type="ORF">LY79DRAFT_521132</name>
</gene>
<dbReference type="PANTHER" id="PTHR10589:SF29">
    <property type="entry name" value="UBIQUITIN CARBOXYL-TERMINAL HYDROLASE"/>
    <property type="match status" value="1"/>
</dbReference>
<dbReference type="EMBL" id="JAHLJV010000057">
    <property type="protein sequence ID" value="KAK1580231.1"/>
    <property type="molecule type" value="Genomic_DNA"/>
</dbReference>
<dbReference type="PANTHER" id="PTHR10589">
    <property type="entry name" value="UBIQUITIN CARBOXYL-TERMINAL HYDROLASE"/>
    <property type="match status" value="1"/>
</dbReference>
<dbReference type="GeneID" id="85439555"/>
<keyword evidence="3 6" id="KW-0833">Ubl conjugation pathway</keyword>
<dbReference type="GO" id="GO:0004843">
    <property type="term" value="F:cysteine-type deubiquitinase activity"/>
    <property type="evidence" value="ECO:0007669"/>
    <property type="project" value="UniProtKB-UniRule"/>
</dbReference>
<dbReference type="AlphaFoldDB" id="A0AAD8PT48"/>
<dbReference type="GO" id="GO:0016579">
    <property type="term" value="P:protein deubiquitination"/>
    <property type="evidence" value="ECO:0007669"/>
    <property type="project" value="TreeGrafter"/>
</dbReference>
<dbReference type="Gene3D" id="3.40.532.10">
    <property type="entry name" value="Peptidase C12, ubiquitin carboxyl-terminal hydrolase"/>
    <property type="match status" value="1"/>
</dbReference>
<keyword evidence="10" id="KW-1185">Reference proteome</keyword>
<reference evidence="9" key="1">
    <citation type="submission" date="2021-06" db="EMBL/GenBank/DDBJ databases">
        <title>Comparative genomics, transcriptomics and evolutionary studies reveal genomic signatures of adaptation to plant cell wall in hemibiotrophic fungi.</title>
        <authorList>
            <consortium name="DOE Joint Genome Institute"/>
            <person name="Baroncelli R."/>
            <person name="Diaz J.F."/>
            <person name="Benocci T."/>
            <person name="Peng M."/>
            <person name="Battaglia E."/>
            <person name="Haridas S."/>
            <person name="Andreopoulos W."/>
            <person name="Labutti K."/>
            <person name="Pangilinan J."/>
            <person name="Floch G.L."/>
            <person name="Makela M.R."/>
            <person name="Henrissat B."/>
            <person name="Grigoriev I.V."/>
            <person name="Crouch J.A."/>
            <person name="De Vries R.P."/>
            <person name="Sukno S.A."/>
            <person name="Thon M.R."/>
        </authorList>
    </citation>
    <scope>NUCLEOTIDE SEQUENCE</scope>
    <source>
        <strain evidence="9">CBS 125086</strain>
    </source>
</reference>
<organism evidence="9 10">
    <name type="scientific">Colletotrichum navitas</name>
    <dbReference type="NCBI Taxonomy" id="681940"/>
    <lineage>
        <taxon>Eukaryota</taxon>
        <taxon>Fungi</taxon>
        <taxon>Dikarya</taxon>
        <taxon>Ascomycota</taxon>
        <taxon>Pezizomycotina</taxon>
        <taxon>Sordariomycetes</taxon>
        <taxon>Hypocreomycetidae</taxon>
        <taxon>Glomerellales</taxon>
        <taxon>Glomerellaceae</taxon>
        <taxon>Colletotrichum</taxon>
        <taxon>Colletotrichum graminicola species complex</taxon>
    </lineage>
</organism>
<keyword evidence="2 6" id="KW-0645">Protease</keyword>